<dbReference type="PIRSF" id="PIRSF006324">
    <property type="entry name" value="LeuE"/>
    <property type="match status" value="1"/>
</dbReference>
<keyword evidence="2" id="KW-1003">Cell membrane</keyword>
<dbReference type="EMBL" id="PKQE01000001">
    <property type="protein sequence ID" value="PLC43664.1"/>
    <property type="molecule type" value="Genomic_DNA"/>
</dbReference>
<reference evidence="8 9" key="1">
    <citation type="submission" date="2017-12" db="EMBL/GenBank/DDBJ databases">
        <title>Draft genome sequence of Ralstonia pickettii 52.</title>
        <authorList>
            <person name="Zheng B."/>
        </authorList>
    </citation>
    <scope>NUCLEOTIDE SEQUENCE [LARGE SCALE GENOMIC DNA]</scope>
    <source>
        <strain evidence="8 9">52</strain>
    </source>
</reference>
<evidence type="ECO:0000256" key="3">
    <source>
        <dbReference type="ARBA" id="ARBA00022692"/>
    </source>
</evidence>
<evidence type="ECO:0000256" key="6">
    <source>
        <dbReference type="SAM" id="MobiDB-lite"/>
    </source>
</evidence>
<dbReference type="InterPro" id="IPR001123">
    <property type="entry name" value="LeuE-type"/>
</dbReference>
<dbReference type="GO" id="GO:0005886">
    <property type="term" value="C:plasma membrane"/>
    <property type="evidence" value="ECO:0007669"/>
    <property type="project" value="UniProtKB-SubCell"/>
</dbReference>
<evidence type="ECO:0000313" key="8">
    <source>
        <dbReference type="EMBL" id="PLC43664.1"/>
    </source>
</evidence>
<proteinExistence type="predicted"/>
<name>A0A2N4TVF8_RALPI</name>
<keyword evidence="5 7" id="KW-0472">Membrane</keyword>
<dbReference type="PANTHER" id="PTHR30086">
    <property type="entry name" value="ARGININE EXPORTER PROTEIN ARGO"/>
    <property type="match status" value="1"/>
</dbReference>
<evidence type="ECO:0000256" key="7">
    <source>
        <dbReference type="SAM" id="Phobius"/>
    </source>
</evidence>
<comment type="caution">
    <text evidence="8">The sequence shown here is derived from an EMBL/GenBank/DDBJ whole genome shotgun (WGS) entry which is preliminary data.</text>
</comment>
<feature type="transmembrane region" description="Helical" evidence="7">
    <location>
        <begin position="151"/>
        <end position="171"/>
    </location>
</feature>
<comment type="subcellular location">
    <subcellularLocation>
        <location evidence="1">Cell membrane</location>
        <topology evidence="1">Multi-pass membrane protein</topology>
    </subcellularLocation>
</comment>
<evidence type="ECO:0000256" key="4">
    <source>
        <dbReference type="ARBA" id="ARBA00022989"/>
    </source>
</evidence>
<organism evidence="8 9">
    <name type="scientific">Ralstonia pickettii</name>
    <name type="common">Burkholderia pickettii</name>
    <dbReference type="NCBI Taxonomy" id="329"/>
    <lineage>
        <taxon>Bacteria</taxon>
        <taxon>Pseudomonadati</taxon>
        <taxon>Pseudomonadota</taxon>
        <taxon>Betaproteobacteria</taxon>
        <taxon>Burkholderiales</taxon>
        <taxon>Burkholderiaceae</taxon>
        <taxon>Ralstonia</taxon>
    </lineage>
</organism>
<accession>A0A2N4TVF8</accession>
<dbReference type="AlphaFoldDB" id="A0A2N4TVF8"/>
<evidence type="ECO:0000256" key="5">
    <source>
        <dbReference type="ARBA" id="ARBA00023136"/>
    </source>
</evidence>
<protein>
    <submittedName>
        <fullName evidence="8">RhtB family transporter</fullName>
    </submittedName>
</protein>
<dbReference type="Proteomes" id="UP000234456">
    <property type="component" value="Unassembled WGS sequence"/>
</dbReference>
<gene>
    <name evidence="8" type="ORF">C0Q88_02845</name>
</gene>
<feature type="transmembrane region" description="Helical" evidence="7">
    <location>
        <begin position="74"/>
        <end position="102"/>
    </location>
</feature>
<dbReference type="PANTHER" id="PTHR30086:SF20">
    <property type="entry name" value="ARGININE EXPORTER PROTEIN ARGO-RELATED"/>
    <property type="match status" value="1"/>
</dbReference>
<keyword evidence="4 7" id="KW-1133">Transmembrane helix</keyword>
<dbReference type="GO" id="GO:0015171">
    <property type="term" value="F:amino acid transmembrane transporter activity"/>
    <property type="evidence" value="ECO:0007669"/>
    <property type="project" value="TreeGrafter"/>
</dbReference>
<keyword evidence="3 7" id="KW-0812">Transmembrane</keyword>
<feature type="region of interest" description="Disordered" evidence="6">
    <location>
        <begin position="1"/>
        <end position="24"/>
    </location>
</feature>
<evidence type="ECO:0000256" key="2">
    <source>
        <dbReference type="ARBA" id="ARBA00022475"/>
    </source>
</evidence>
<feature type="transmembrane region" description="Helical" evidence="7">
    <location>
        <begin position="224"/>
        <end position="241"/>
    </location>
</feature>
<evidence type="ECO:0000256" key="1">
    <source>
        <dbReference type="ARBA" id="ARBA00004651"/>
    </source>
</evidence>
<evidence type="ECO:0000313" key="9">
    <source>
        <dbReference type="Proteomes" id="UP000234456"/>
    </source>
</evidence>
<dbReference type="Pfam" id="PF01810">
    <property type="entry name" value="LysE"/>
    <property type="match status" value="1"/>
</dbReference>
<feature type="transmembrane region" description="Helical" evidence="7">
    <location>
        <begin position="183"/>
        <end position="203"/>
    </location>
</feature>
<dbReference type="OrthoDB" id="9804822at2"/>
<sequence>MSMLQCLTAPTNPENSAIERRRYKDARPRHRSPAMINFAVLPYFLLTVALVVAIPGPNTIYVSTASANQGFKFGLASCFGIMLGTLVHVSFAAVGITALLMASPTLLGVTKLLGASYLVYLGVKSITKTVTDTDAVRQTSLGLGESIKKGFLVNLLNPKTALFIAAFLPQFVDPGSRNIPLQIFSLGVILIVIGGLSDILYAAAASKIGKMVANSRRTRSAGKYVTGAIYIGLGIVAATTSNGSTK</sequence>
<feature type="transmembrane region" description="Helical" evidence="7">
    <location>
        <begin position="34"/>
        <end position="54"/>
    </location>
</feature>